<evidence type="ECO:0000256" key="5">
    <source>
        <dbReference type="SAM" id="Phobius"/>
    </source>
</evidence>
<gene>
    <name evidence="7" type="ORF">Fcan01_22200</name>
</gene>
<evidence type="ECO:0000313" key="7">
    <source>
        <dbReference type="EMBL" id="OXA43229.1"/>
    </source>
</evidence>
<keyword evidence="8" id="KW-1185">Reference proteome</keyword>
<dbReference type="Proteomes" id="UP000198287">
    <property type="component" value="Unassembled WGS sequence"/>
</dbReference>
<dbReference type="PANTHER" id="PTHR22911:SF6">
    <property type="entry name" value="SOLUTE CARRIER FAMILY 35 MEMBER G1"/>
    <property type="match status" value="1"/>
</dbReference>
<evidence type="ECO:0000256" key="3">
    <source>
        <dbReference type="ARBA" id="ARBA00022989"/>
    </source>
</evidence>
<protein>
    <recommendedName>
        <fullName evidence="6">EamA domain-containing protein</fullName>
    </recommendedName>
</protein>
<dbReference type="SUPFAM" id="SSF103481">
    <property type="entry name" value="Multidrug resistance efflux transporter EmrE"/>
    <property type="match status" value="1"/>
</dbReference>
<evidence type="ECO:0000256" key="4">
    <source>
        <dbReference type="ARBA" id="ARBA00023136"/>
    </source>
</evidence>
<comment type="subcellular location">
    <subcellularLocation>
        <location evidence="1">Membrane</location>
        <topology evidence="1">Multi-pass membrane protein</topology>
    </subcellularLocation>
</comment>
<evidence type="ECO:0000313" key="8">
    <source>
        <dbReference type="Proteomes" id="UP000198287"/>
    </source>
</evidence>
<dbReference type="GO" id="GO:0016020">
    <property type="term" value="C:membrane"/>
    <property type="evidence" value="ECO:0007669"/>
    <property type="project" value="UniProtKB-SubCell"/>
</dbReference>
<feature type="transmembrane region" description="Helical" evidence="5">
    <location>
        <begin position="204"/>
        <end position="222"/>
    </location>
</feature>
<dbReference type="Pfam" id="PF00892">
    <property type="entry name" value="EamA"/>
    <property type="match status" value="1"/>
</dbReference>
<proteinExistence type="predicted"/>
<keyword evidence="4 5" id="KW-0472">Membrane</keyword>
<comment type="caution">
    <text evidence="7">The sequence shown here is derived from an EMBL/GenBank/DDBJ whole genome shotgun (WGS) entry which is preliminary data.</text>
</comment>
<evidence type="ECO:0000256" key="2">
    <source>
        <dbReference type="ARBA" id="ARBA00022692"/>
    </source>
</evidence>
<dbReference type="PANTHER" id="PTHR22911">
    <property type="entry name" value="ACYL-MALONYL CONDENSING ENZYME-RELATED"/>
    <property type="match status" value="1"/>
</dbReference>
<dbReference type="EMBL" id="LNIX01000023">
    <property type="protein sequence ID" value="OXA43229.1"/>
    <property type="molecule type" value="Genomic_DNA"/>
</dbReference>
<organism evidence="7 8">
    <name type="scientific">Folsomia candida</name>
    <name type="common">Springtail</name>
    <dbReference type="NCBI Taxonomy" id="158441"/>
    <lineage>
        <taxon>Eukaryota</taxon>
        <taxon>Metazoa</taxon>
        <taxon>Ecdysozoa</taxon>
        <taxon>Arthropoda</taxon>
        <taxon>Hexapoda</taxon>
        <taxon>Collembola</taxon>
        <taxon>Entomobryomorpha</taxon>
        <taxon>Isotomoidea</taxon>
        <taxon>Isotomidae</taxon>
        <taxon>Proisotominae</taxon>
        <taxon>Folsomia</taxon>
    </lineage>
</organism>
<dbReference type="AlphaFoldDB" id="A0A226DDF8"/>
<reference evidence="7 8" key="1">
    <citation type="submission" date="2015-12" db="EMBL/GenBank/DDBJ databases">
        <title>The genome of Folsomia candida.</title>
        <authorList>
            <person name="Faddeeva A."/>
            <person name="Derks M.F."/>
            <person name="Anvar Y."/>
            <person name="Smit S."/>
            <person name="Van Straalen N."/>
            <person name="Roelofs D."/>
        </authorList>
    </citation>
    <scope>NUCLEOTIDE SEQUENCE [LARGE SCALE GENOMIC DNA]</scope>
    <source>
        <strain evidence="7 8">VU population</strain>
        <tissue evidence="7">Whole body</tissue>
    </source>
</reference>
<feature type="transmembrane region" description="Helical" evidence="5">
    <location>
        <begin position="268"/>
        <end position="291"/>
    </location>
</feature>
<evidence type="ECO:0000256" key="1">
    <source>
        <dbReference type="ARBA" id="ARBA00004141"/>
    </source>
</evidence>
<keyword evidence="3 5" id="KW-1133">Transmembrane helix</keyword>
<dbReference type="OrthoDB" id="306876at2759"/>
<dbReference type="InterPro" id="IPR037185">
    <property type="entry name" value="EmrE-like"/>
</dbReference>
<feature type="transmembrane region" description="Helical" evidence="5">
    <location>
        <begin position="109"/>
        <end position="128"/>
    </location>
</feature>
<sequence>MAQVSPIHKSDTWQCKWRGKRIYRLTKVSILSQNICAVTLGISDMSQPPIKSVKRDTEVSDFVSETAHKKSWSRNRYTGILLAICSAVLFTCTGIIAKHLKETHVLNLSLFRFGGMFLFALPLVLRGYMVQGASLFGQIWPPTDKPSLIMLLLLFGRSTMGFSAIICYFHAVKYIPVGDVSVIGSMQMVTVALCAHVTLGEKCGVVPALAAVVTLAGIAFIAKPPILTGQDEYDVNTLIETSYAVGRVLFASVAVIFLRRLRTLNGTIVVLLAGLVQLVENGAAVLILGVFELPGDSWSWALCLGTGVLSFVSQMTLTLSLKCEEAGPFAIVWIASI</sequence>
<name>A0A226DDF8_FOLCA</name>
<keyword evidence="2 5" id="KW-0812">Transmembrane</keyword>
<feature type="domain" description="EamA" evidence="6">
    <location>
        <begin position="78"/>
        <end position="221"/>
    </location>
</feature>
<feature type="transmembrane region" description="Helical" evidence="5">
    <location>
        <begin position="148"/>
        <end position="171"/>
    </location>
</feature>
<feature type="transmembrane region" description="Helical" evidence="5">
    <location>
        <begin position="297"/>
        <end position="317"/>
    </location>
</feature>
<dbReference type="InterPro" id="IPR000620">
    <property type="entry name" value="EamA_dom"/>
</dbReference>
<evidence type="ECO:0000259" key="6">
    <source>
        <dbReference type="Pfam" id="PF00892"/>
    </source>
</evidence>
<accession>A0A226DDF8</accession>
<feature type="transmembrane region" description="Helical" evidence="5">
    <location>
        <begin position="77"/>
        <end position="97"/>
    </location>
</feature>
<feature type="transmembrane region" description="Helical" evidence="5">
    <location>
        <begin position="242"/>
        <end position="261"/>
    </location>
</feature>